<feature type="compositionally biased region" description="Basic and acidic residues" evidence="1">
    <location>
        <begin position="19"/>
        <end position="36"/>
    </location>
</feature>
<gene>
    <name evidence="2" type="ORF">BGW38_010196</name>
</gene>
<feature type="region of interest" description="Disordered" evidence="1">
    <location>
        <begin position="1"/>
        <end position="38"/>
    </location>
</feature>
<evidence type="ECO:0000313" key="2">
    <source>
        <dbReference type="EMBL" id="KAF9536430.1"/>
    </source>
</evidence>
<organism evidence="2 3">
    <name type="scientific">Lunasporangiospora selenospora</name>
    <dbReference type="NCBI Taxonomy" id="979761"/>
    <lineage>
        <taxon>Eukaryota</taxon>
        <taxon>Fungi</taxon>
        <taxon>Fungi incertae sedis</taxon>
        <taxon>Mucoromycota</taxon>
        <taxon>Mortierellomycotina</taxon>
        <taxon>Mortierellomycetes</taxon>
        <taxon>Mortierellales</taxon>
        <taxon>Mortierellaceae</taxon>
        <taxon>Lunasporangiospora</taxon>
    </lineage>
</organism>
<dbReference type="EMBL" id="JAABOA010008037">
    <property type="protein sequence ID" value="KAF9536430.1"/>
    <property type="molecule type" value="Genomic_DNA"/>
</dbReference>
<sequence>MEEQAHAAEYELDIDQGYEQEHEGGQQQEPQDHEALQESQIFQQPLDDMLLRLEEELATPKHGVVSNDIYEMIPQKSP</sequence>
<protein>
    <submittedName>
        <fullName evidence="2">Uncharacterized protein</fullName>
    </submittedName>
</protein>
<reference evidence="2" key="1">
    <citation type="journal article" date="2020" name="Fungal Divers.">
        <title>Resolving the Mortierellaceae phylogeny through synthesis of multi-gene phylogenetics and phylogenomics.</title>
        <authorList>
            <person name="Vandepol N."/>
            <person name="Liber J."/>
            <person name="Desiro A."/>
            <person name="Na H."/>
            <person name="Kennedy M."/>
            <person name="Barry K."/>
            <person name="Grigoriev I.V."/>
            <person name="Miller A.N."/>
            <person name="O'Donnell K."/>
            <person name="Stajich J.E."/>
            <person name="Bonito G."/>
        </authorList>
    </citation>
    <scope>NUCLEOTIDE SEQUENCE</scope>
    <source>
        <strain evidence="2">KOD1015</strain>
    </source>
</reference>
<name>A0A9P6JXA1_9FUNG</name>
<dbReference type="Proteomes" id="UP000780801">
    <property type="component" value="Unassembled WGS sequence"/>
</dbReference>
<proteinExistence type="predicted"/>
<evidence type="ECO:0000313" key="3">
    <source>
        <dbReference type="Proteomes" id="UP000780801"/>
    </source>
</evidence>
<evidence type="ECO:0000256" key="1">
    <source>
        <dbReference type="SAM" id="MobiDB-lite"/>
    </source>
</evidence>
<comment type="caution">
    <text evidence="2">The sequence shown here is derived from an EMBL/GenBank/DDBJ whole genome shotgun (WGS) entry which is preliminary data.</text>
</comment>
<keyword evidence="3" id="KW-1185">Reference proteome</keyword>
<accession>A0A9P6JXA1</accession>
<dbReference type="AlphaFoldDB" id="A0A9P6JXA1"/>
<feature type="non-terminal residue" evidence="2">
    <location>
        <position position="78"/>
    </location>
</feature>